<protein>
    <submittedName>
        <fullName evidence="1">Uncharacterized protein</fullName>
    </submittedName>
</protein>
<accession>A0A2N1MPH9</accession>
<dbReference type="VEuPathDB" id="FungiDB:RhiirFUN_019196"/>
<reference evidence="1 2" key="2">
    <citation type="submission" date="2017-10" db="EMBL/GenBank/DDBJ databases">
        <title>Extensive intraspecific genome diversity in a model arbuscular mycorrhizal fungus.</title>
        <authorList>
            <person name="Chen E.C.H."/>
            <person name="Morin E."/>
            <person name="Baudet D."/>
            <person name="Noel J."/>
            <person name="Ndikumana S."/>
            <person name="Charron P."/>
            <person name="St-Onge C."/>
            <person name="Giorgi J."/>
            <person name="Grigoriev I.V."/>
            <person name="Roux C."/>
            <person name="Martin F.M."/>
            <person name="Corradi N."/>
        </authorList>
    </citation>
    <scope>NUCLEOTIDE SEQUENCE [LARGE SCALE GENOMIC DNA]</scope>
    <source>
        <strain evidence="1 2">C2</strain>
    </source>
</reference>
<reference evidence="1 2" key="1">
    <citation type="submission" date="2016-04" db="EMBL/GenBank/DDBJ databases">
        <title>Genome analyses suggest a sexual origin of heterokaryosis in a supposedly ancient asexual fungus.</title>
        <authorList>
            <person name="Ropars J."/>
            <person name="Sedzielewska K."/>
            <person name="Noel J."/>
            <person name="Charron P."/>
            <person name="Farinelli L."/>
            <person name="Marton T."/>
            <person name="Kruger M."/>
            <person name="Pelin A."/>
            <person name="Brachmann A."/>
            <person name="Corradi N."/>
        </authorList>
    </citation>
    <scope>NUCLEOTIDE SEQUENCE [LARGE SCALE GENOMIC DNA]</scope>
    <source>
        <strain evidence="1 2">C2</strain>
    </source>
</reference>
<dbReference type="AlphaFoldDB" id="A0A2N1MPH9"/>
<sequence length="215" mass="24840">MRLTLLYHLERSEYALLLLAIGDKSKLNITDENSLSNSEIVSINLNNKLQDIDESKEFNTEKAGKVNINTAKSSNISFDEYIDLAVSIKNEKIKFDLNDISIELQHELAVNNYQKDVLRKVKQENLNYENIYESLALSSIMIFCWPCPYPKIFMNQEWAEITKLNSYTIKNSLLSQEISMFLHEATCNYFISEDVFINGGKMKLSRNVVCLFNNL</sequence>
<name>A0A2N1MPH9_9GLOM</name>
<comment type="caution">
    <text evidence="1">The sequence shown here is derived from an EMBL/GenBank/DDBJ whole genome shotgun (WGS) entry which is preliminary data.</text>
</comment>
<dbReference type="VEuPathDB" id="FungiDB:FUN_011007"/>
<dbReference type="Proteomes" id="UP000233469">
    <property type="component" value="Unassembled WGS sequence"/>
</dbReference>
<gene>
    <name evidence="1" type="ORF">RhiirC2_788740</name>
</gene>
<organism evidence="1 2">
    <name type="scientific">Rhizophagus irregularis</name>
    <dbReference type="NCBI Taxonomy" id="588596"/>
    <lineage>
        <taxon>Eukaryota</taxon>
        <taxon>Fungi</taxon>
        <taxon>Fungi incertae sedis</taxon>
        <taxon>Mucoromycota</taxon>
        <taxon>Glomeromycotina</taxon>
        <taxon>Glomeromycetes</taxon>
        <taxon>Glomerales</taxon>
        <taxon>Glomeraceae</taxon>
        <taxon>Rhizophagus</taxon>
    </lineage>
</organism>
<evidence type="ECO:0000313" key="2">
    <source>
        <dbReference type="Proteomes" id="UP000233469"/>
    </source>
</evidence>
<evidence type="ECO:0000313" key="1">
    <source>
        <dbReference type="EMBL" id="PKK63553.1"/>
    </source>
</evidence>
<dbReference type="VEuPathDB" id="FungiDB:RhiirA1_497471"/>
<dbReference type="EMBL" id="LLXL01001624">
    <property type="protein sequence ID" value="PKK63553.1"/>
    <property type="molecule type" value="Genomic_DNA"/>
</dbReference>
<proteinExistence type="predicted"/>